<protein>
    <submittedName>
        <fullName evidence="1">P-loop containing nucleoside triphosphate hydrolase protein</fullName>
    </submittedName>
</protein>
<proteinExistence type="predicted"/>
<gene>
    <name evidence="1" type="ORF">IHE45_18G096900</name>
</gene>
<evidence type="ECO:0000313" key="1">
    <source>
        <dbReference type="EMBL" id="KAH7656797.1"/>
    </source>
</evidence>
<evidence type="ECO:0000313" key="2">
    <source>
        <dbReference type="Proteomes" id="UP000827976"/>
    </source>
</evidence>
<reference evidence="2" key="1">
    <citation type="journal article" date="2022" name="Nat. Commun.">
        <title>Chromosome evolution and the genetic basis of agronomically important traits in greater yam.</title>
        <authorList>
            <person name="Bredeson J.V."/>
            <person name="Lyons J.B."/>
            <person name="Oniyinde I.O."/>
            <person name="Okereke N.R."/>
            <person name="Kolade O."/>
            <person name="Nnabue I."/>
            <person name="Nwadili C.O."/>
            <person name="Hribova E."/>
            <person name="Parker M."/>
            <person name="Nwogha J."/>
            <person name="Shu S."/>
            <person name="Carlson J."/>
            <person name="Kariba R."/>
            <person name="Muthemba S."/>
            <person name="Knop K."/>
            <person name="Barton G.J."/>
            <person name="Sherwood A.V."/>
            <person name="Lopez-Montes A."/>
            <person name="Asiedu R."/>
            <person name="Jamnadass R."/>
            <person name="Muchugi A."/>
            <person name="Goodstein D."/>
            <person name="Egesi C.N."/>
            <person name="Featherston J."/>
            <person name="Asfaw A."/>
            <person name="Simpson G.G."/>
            <person name="Dolezel J."/>
            <person name="Hendre P.S."/>
            <person name="Van Deynze A."/>
            <person name="Kumar P.L."/>
            <person name="Obidiegwu J.E."/>
            <person name="Bhattacharjee R."/>
            <person name="Rokhsar D.S."/>
        </authorList>
    </citation>
    <scope>NUCLEOTIDE SEQUENCE [LARGE SCALE GENOMIC DNA]</scope>
    <source>
        <strain evidence="2">cv. TDa95/00328</strain>
    </source>
</reference>
<name>A0ACB7U953_DIOAL</name>
<sequence>MPTPVGSARACVAGDAARALDEAVAVARRRAHAQTTSLHVVSALLSPSFHSPMLRDALARARSAAYSPRLQFKALELCFGVALDRLPSAHPPPAEPAVSNSLMAAIKRSQANQRRNPDTFHLYSGGAAGATTVAGVKVELQQMLMAILDDPVVSRVFGEAGFRSCDIKLAVLRPPPQILRFPRSARCPPLFLCNFDSPFPFPLSSDVGDENCRRIGETLTKSSCKNPILIGIGAAEAGRDFARAIEQQNTSIVPAELRGVKLVRIENWNSGEVEEMGKGAGVVVILGDLKGLVECSTISRVVEEVTASLLAGKGRVWVIGWSATYETYMKLLSKHPCLDKDWDLQLLPITSVKNSSGGSLTRSHSLMESFVPFGGFFPLACESKYTMSSTCQPMFLRCQLCNDMYEQDAAAIAKGWSNTSKEDQRQEILPSWLRNTETDTSNKGLDFTKARDDKALLNAKVLDLQKKWDDNCKRLHCGSQMIETDSYQLFPHIVRLQYVPDKQKLEVEKKQSSNWAHAFPITEVLEAKNLLSELQVRPTSTSEQPQTDGFRSHPVLSDMNTPDEHASPSSVTSVTTELVLGTPLEAEPASQAKSDVLQVDVLPRSIAEVHVQSYSSCCSSDSWLKGKKKPAGCLSPDSQSEPRDFKAIFHGLVDKVGRQEEAIWAISQAILSCRLGAERLRSASRKGDIWFSFHGPDKVGKRKVALALSELMFDSRENFISADLNFQDDIVGPSAICYIPESDVYDMNFRGKTLTDHIAVELSKKPWSVVFLENVDKADLLVQNALSQAIRTGKFSDSHGREISINNAIFITTANTVHGKQCARFSEEIVLSAQRCQMKISLLDLLADAPSTMPKGNVLVISSQKESSAFITKRKLDAPDDIREHRANKTFKTFLDLNLPVEELSGTDSQCSSADENNSDSWVEEFFKSMDERVNFKPFDFDALADNIIKEISYKFLRTIGPDYILEIDIKAMLQILAASWLLEERSALSNWIERTLCRSCDEARQCRVRNASSPSVLRLVACEDELMEHQAPGILLPSRISLN</sequence>
<dbReference type="Proteomes" id="UP000827976">
    <property type="component" value="Chromosome 18"/>
</dbReference>
<organism evidence="1 2">
    <name type="scientific">Dioscorea alata</name>
    <name type="common">Purple yam</name>
    <dbReference type="NCBI Taxonomy" id="55571"/>
    <lineage>
        <taxon>Eukaryota</taxon>
        <taxon>Viridiplantae</taxon>
        <taxon>Streptophyta</taxon>
        <taxon>Embryophyta</taxon>
        <taxon>Tracheophyta</taxon>
        <taxon>Spermatophyta</taxon>
        <taxon>Magnoliopsida</taxon>
        <taxon>Liliopsida</taxon>
        <taxon>Dioscoreales</taxon>
        <taxon>Dioscoreaceae</taxon>
        <taxon>Dioscorea</taxon>
    </lineage>
</organism>
<keyword evidence="2" id="KW-1185">Reference proteome</keyword>
<accession>A0ACB7U953</accession>
<dbReference type="EMBL" id="CM037028">
    <property type="protein sequence ID" value="KAH7656797.1"/>
    <property type="molecule type" value="Genomic_DNA"/>
</dbReference>
<keyword evidence="1" id="KW-0378">Hydrolase</keyword>
<comment type="caution">
    <text evidence="1">The sequence shown here is derived from an EMBL/GenBank/DDBJ whole genome shotgun (WGS) entry which is preliminary data.</text>
</comment>